<feature type="compositionally biased region" description="Basic and acidic residues" evidence="1">
    <location>
        <begin position="98"/>
        <end position="110"/>
    </location>
</feature>
<comment type="caution">
    <text evidence="2">The sequence shown here is derived from an EMBL/GenBank/DDBJ whole genome shotgun (WGS) entry which is preliminary data.</text>
</comment>
<gene>
    <name evidence="2" type="ORF">H6P81_013548</name>
</gene>
<feature type="region of interest" description="Disordered" evidence="1">
    <location>
        <begin position="33"/>
        <end position="118"/>
    </location>
</feature>
<feature type="compositionally biased region" description="Basic and acidic residues" evidence="1">
    <location>
        <begin position="50"/>
        <end position="78"/>
    </location>
</feature>
<organism evidence="2 3">
    <name type="scientific">Aristolochia fimbriata</name>
    <name type="common">White veined hardy Dutchman's pipe vine</name>
    <dbReference type="NCBI Taxonomy" id="158543"/>
    <lineage>
        <taxon>Eukaryota</taxon>
        <taxon>Viridiplantae</taxon>
        <taxon>Streptophyta</taxon>
        <taxon>Embryophyta</taxon>
        <taxon>Tracheophyta</taxon>
        <taxon>Spermatophyta</taxon>
        <taxon>Magnoliopsida</taxon>
        <taxon>Magnoliidae</taxon>
        <taxon>Piperales</taxon>
        <taxon>Aristolochiaceae</taxon>
        <taxon>Aristolochia</taxon>
    </lineage>
</organism>
<name>A0AAV7EF01_ARIFI</name>
<accession>A0AAV7EF01</accession>
<evidence type="ECO:0000313" key="2">
    <source>
        <dbReference type="EMBL" id="KAG9447420.1"/>
    </source>
</evidence>
<feature type="compositionally biased region" description="Basic residues" evidence="1">
    <location>
        <begin position="85"/>
        <end position="97"/>
    </location>
</feature>
<reference evidence="2 3" key="1">
    <citation type="submission" date="2021-07" db="EMBL/GenBank/DDBJ databases">
        <title>The Aristolochia fimbriata genome: insights into angiosperm evolution, floral development and chemical biosynthesis.</title>
        <authorList>
            <person name="Jiao Y."/>
        </authorList>
    </citation>
    <scope>NUCLEOTIDE SEQUENCE [LARGE SCALE GENOMIC DNA]</scope>
    <source>
        <strain evidence="2">IBCAS-2021</strain>
        <tissue evidence="2">Leaf</tissue>
    </source>
</reference>
<sequence length="118" mass="12924">MNESKAGAFSIAEPIPDAVTLALDVNKVAFSDEVQKGRTEASDGSNPRVQAEKLKETKSCIELKKRTSSLERGKRSGDGSELGRGARKRKGGDRKKRKEVDPFPKTEETVYMHSSRSG</sequence>
<dbReference type="AlphaFoldDB" id="A0AAV7EF01"/>
<evidence type="ECO:0000313" key="3">
    <source>
        <dbReference type="Proteomes" id="UP000825729"/>
    </source>
</evidence>
<dbReference type="EMBL" id="JAINDJ010000005">
    <property type="protein sequence ID" value="KAG9447420.1"/>
    <property type="molecule type" value="Genomic_DNA"/>
</dbReference>
<keyword evidence="3" id="KW-1185">Reference proteome</keyword>
<dbReference type="Proteomes" id="UP000825729">
    <property type="component" value="Unassembled WGS sequence"/>
</dbReference>
<proteinExistence type="predicted"/>
<evidence type="ECO:0000256" key="1">
    <source>
        <dbReference type="SAM" id="MobiDB-lite"/>
    </source>
</evidence>
<protein>
    <submittedName>
        <fullName evidence="2">Uncharacterized protein</fullName>
    </submittedName>
</protein>